<reference evidence="2 3" key="1">
    <citation type="submission" date="2024-04" db="EMBL/GenBank/DDBJ databases">
        <authorList>
            <consortium name="Genoscope - CEA"/>
            <person name="William W."/>
        </authorList>
    </citation>
    <scope>NUCLEOTIDE SEQUENCE [LARGE SCALE GENOMIC DNA]</scope>
</reference>
<dbReference type="Proteomes" id="UP001497497">
    <property type="component" value="Unassembled WGS sequence"/>
</dbReference>
<sequence>ISNLFAKDEILELCGELVPIMKKEFPRRPPTQEALYDYFISRARANLHIV</sequence>
<comment type="caution">
    <text evidence="2">The sequence shown here is derived from an EMBL/GenBank/DDBJ whole genome shotgun (WGS) entry which is preliminary data.</text>
</comment>
<evidence type="ECO:0000259" key="1">
    <source>
        <dbReference type="Pfam" id="PF12780"/>
    </source>
</evidence>
<name>A0AAV2IKS2_LYMST</name>
<dbReference type="InterPro" id="IPR024317">
    <property type="entry name" value="Dynein_heavy_chain_D4_dom"/>
</dbReference>
<dbReference type="Pfam" id="PF12780">
    <property type="entry name" value="AAA_8"/>
    <property type="match status" value="1"/>
</dbReference>
<organism evidence="2 3">
    <name type="scientific">Lymnaea stagnalis</name>
    <name type="common">Great pond snail</name>
    <name type="synonym">Helix stagnalis</name>
    <dbReference type="NCBI Taxonomy" id="6523"/>
    <lineage>
        <taxon>Eukaryota</taxon>
        <taxon>Metazoa</taxon>
        <taxon>Spiralia</taxon>
        <taxon>Lophotrochozoa</taxon>
        <taxon>Mollusca</taxon>
        <taxon>Gastropoda</taxon>
        <taxon>Heterobranchia</taxon>
        <taxon>Euthyneura</taxon>
        <taxon>Panpulmonata</taxon>
        <taxon>Hygrophila</taxon>
        <taxon>Lymnaeoidea</taxon>
        <taxon>Lymnaeidae</taxon>
        <taxon>Lymnaea</taxon>
    </lineage>
</organism>
<proteinExistence type="predicted"/>
<evidence type="ECO:0000313" key="2">
    <source>
        <dbReference type="EMBL" id="CAL1547786.1"/>
    </source>
</evidence>
<evidence type="ECO:0000313" key="3">
    <source>
        <dbReference type="Proteomes" id="UP001497497"/>
    </source>
</evidence>
<gene>
    <name evidence="2" type="ORF">GSLYS_00021103001</name>
</gene>
<protein>
    <recommendedName>
        <fullName evidence="1">Dynein heavy chain AAA module D4 domain-containing protein</fullName>
    </recommendedName>
</protein>
<dbReference type="AlphaFoldDB" id="A0AAV2IKS2"/>
<dbReference type="InterPro" id="IPR027417">
    <property type="entry name" value="P-loop_NTPase"/>
</dbReference>
<keyword evidence="3" id="KW-1185">Reference proteome</keyword>
<dbReference type="EMBL" id="CAXITT010001066">
    <property type="protein sequence ID" value="CAL1547786.1"/>
    <property type="molecule type" value="Genomic_DNA"/>
</dbReference>
<feature type="non-terminal residue" evidence="2">
    <location>
        <position position="50"/>
    </location>
</feature>
<dbReference type="Gene3D" id="3.40.50.300">
    <property type="entry name" value="P-loop containing nucleotide triphosphate hydrolases"/>
    <property type="match status" value="1"/>
</dbReference>
<accession>A0AAV2IKS2</accession>
<feature type="domain" description="Dynein heavy chain AAA module D4" evidence="1">
    <location>
        <begin position="1"/>
        <end position="50"/>
    </location>
</feature>
<feature type="non-terminal residue" evidence="2">
    <location>
        <position position="1"/>
    </location>
</feature>